<proteinExistence type="predicted"/>
<name>A0A165FU10_XYLHT</name>
<feature type="region of interest" description="Disordered" evidence="1">
    <location>
        <begin position="145"/>
        <end position="168"/>
    </location>
</feature>
<gene>
    <name evidence="2" type="ORF">L228DRAFT_171339</name>
</gene>
<dbReference type="GeneID" id="28894627"/>
<evidence type="ECO:0000256" key="1">
    <source>
        <dbReference type="SAM" id="MobiDB-lite"/>
    </source>
</evidence>
<feature type="compositionally biased region" description="Basic and acidic residues" evidence="1">
    <location>
        <begin position="7"/>
        <end position="19"/>
    </location>
</feature>
<dbReference type="Proteomes" id="UP000076632">
    <property type="component" value="Unassembled WGS sequence"/>
</dbReference>
<evidence type="ECO:0000313" key="2">
    <source>
        <dbReference type="EMBL" id="KZF21379.1"/>
    </source>
</evidence>
<reference evidence="2 3" key="1">
    <citation type="journal article" date="2016" name="Fungal Biol.">
        <title>The genome of Xylona heveae provides a window into fungal endophytism.</title>
        <authorList>
            <person name="Gazis R."/>
            <person name="Kuo A."/>
            <person name="Riley R."/>
            <person name="LaButti K."/>
            <person name="Lipzen A."/>
            <person name="Lin J."/>
            <person name="Amirebrahimi M."/>
            <person name="Hesse C.N."/>
            <person name="Spatafora J.W."/>
            <person name="Henrissat B."/>
            <person name="Hainaut M."/>
            <person name="Grigoriev I.V."/>
            <person name="Hibbett D.S."/>
        </authorList>
    </citation>
    <scope>NUCLEOTIDE SEQUENCE [LARGE SCALE GENOMIC DNA]</scope>
    <source>
        <strain evidence="2 3">TC161</strain>
    </source>
</reference>
<accession>A0A165FU10</accession>
<dbReference type="InParanoid" id="A0A165FU10"/>
<evidence type="ECO:0000313" key="3">
    <source>
        <dbReference type="Proteomes" id="UP000076632"/>
    </source>
</evidence>
<dbReference type="RefSeq" id="XP_018186934.1">
    <property type="nucleotide sequence ID" value="XM_018329490.1"/>
</dbReference>
<dbReference type="EMBL" id="KV407461">
    <property type="protein sequence ID" value="KZF21379.1"/>
    <property type="molecule type" value="Genomic_DNA"/>
</dbReference>
<organism evidence="2 3">
    <name type="scientific">Xylona heveae (strain CBS 132557 / TC161)</name>
    <dbReference type="NCBI Taxonomy" id="1328760"/>
    <lineage>
        <taxon>Eukaryota</taxon>
        <taxon>Fungi</taxon>
        <taxon>Dikarya</taxon>
        <taxon>Ascomycota</taxon>
        <taxon>Pezizomycotina</taxon>
        <taxon>Xylonomycetes</taxon>
        <taxon>Xylonales</taxon>
        <taxon>Xylonaceae</taxon>
        <taxon>Xylona</taxon>
    </lineage>
</organism>
<feature type="compositionally biased region" description="Basic and acidic residues" evidence="1">
    <location>
        <begin position="51"/>
        <end position="61"/>
    </location>
</feature>
<sequence length="168" mass="19010">MAPPRKNIPELAHDPHDEAPYDLLDQLSPVGDWAEEMAEYPEDQRSPVTPSEHDGLETNDKGEEDDINGAGGAPDDDIPSRHVGRTRGKWDPIEYTAEDLHAWEKKCHNMSLPDEEVCICSHTMLSSITSPLPLFPLLHRPTMEKEHEIKSKTKLKKSYNPQPYPIPQ</sequence>
<keyword evidence="3" id="KW-1185">Reference proteome</keyword>
<feature type="region of interest" description="Disordered" evidence="1">
    <location>
        <begin position="1"/>
        <end position="87"/>
    </location>
</feature>
<protein>
    <submittedName>
        <fullName evidence="2">Uncharacterized protein</fullName>
    </submittedName>
</protein>
<dbReference type="AlphaFoldDB" id="A0A165FU10"/>